<dbReference type="STRING" id="1449350.OCH239_09540"/>
<keyword evidence="3" id="KW-1185">Reference proteome</keyword>
<dbReference type="AlphaFoldDB" id="X7EBY2"/>
<keyword evidence="1" id="KW-1133">Transmembrane helix</keyword>
<proteinExistence type="predicted"/>
<feature type="transmembrane region" description="Helical" evidence="1">
    <location>
        <begin position="192"/>
        <end position="217"/>
    </location>
</feature>
<evidence type="ECO:0000313" key="3">
    <source>
        <dbReference type="Proteomes" id="UP000022447"/>
    </source>
</evidence>
<dbReference type="RefSeq" id="WP_037264748.1">
    <property type="nucleotide sequence ID" value="NZ_JALZ01000022.1"/>
</dbReference>
<name>X7EBY2_9RHOB</name>
<dbReference type="Proteomes" id="UP000022447">
    <property type="component" value="Unassembled WGS sequence"/>
</dbReference>
<organism evidence="2 3">
    <name type="scientific">Roseivivax halodurans JCM 10272</name>
    <dbReference type="NCBI Taxonomy" id="1449350"/>
    <lineage>
        <taxon>Bacteria</taxon>
        <taxon>Pseudomonadati</taxon>
        <taxon>Pseudomonadota</taxon>
        <taxon>Alphaproteobacteria</taxon>
        <taxon>Rhodobacterales</taxon>
        <taxon>Roseobacteraceae</taxon>
        <taxon>Roseivivax</taxon>
    </lineage>
</organism>
<dbReference type="EMBL" id="JALZ01000022">
    <property type="protein sequence ID" value="ETX13604.1"/>
    <property type="molecule type" value="Genomic_DNA"/>
</dbReference>
<reference evidence="2 3" key="1">
    <citation type="submission" date="2014-01" db="EMBL/GenBank/DDBJ databases">
        <title>Roseivivax halodurans JCM 10272 Genome Sequencing.</title>
        <authorList>
            <person name="Lai Q."/>
            <person name="Li G."/>
            <person name="Shao Z."/>
        </authorList>
    </citation>
    <scope>NUCLEOTIDE SEQUENCE [LARGE SCALE GENOMIC DNA]</scope>
    <source>
        <strain evidence="2 3">JCM 10272</strain>
    </source>
</reference>
<dbReference type="Pfam" id="PF20340">
    <property type="entry name" value="DUF6635"/>
    <property type="match status" value="1"/>
</dbReference>
<keyword evidence="1" id="KW-0812">Transmembrane</keyword>
<dbReference type="PATRIC" id="fig|1449350.3.peg.3242"/>
<protein>
    <submittedName>
        <fullName evidence="2">Uncharacterized protein</fullName>
    </submittedName>
</protein>
<feature type="transmembrane region" description="Helical" evidence="1">
    <location>
        <begin position="121"/>
        <end position="142"/>
    </location>
</feature>
<comment type="caution">
    <text evidence="2">The sequence shown here is derived from an EMBL/GenBank/DDBJ whole genome shotgun (WGS) entry which is preliminary data.</text>
</comment>
<evidence type="ECO:0000256" key="1">
    <source>
        <dbReference type="SAM" id="Phobius"/>
    </source>
</evidence>
<accession>X7EBY2</accession>
<sequence>MSSFAIRDAEIRRFVRETFGLRGTLRLHRAALGLDLLRAPINVALAPVFLITQLTALLLRLIRLRRTSRWLASRQIFLTTAVAREVSVRLTGLFARLDELGAGTAASDEHRRRAIADYTGVRSAVSEITTSLIVLLCGYLIFHSATPGVVSLAPNVAGQIAQDSAARNFWAGETLGRAWYGTFPATIPAHRIVLTGIALSMVASVVTTFAGLVADPVQRALGIHRRRLHRLLARLDRRAESGLAPEHIAARTGDIVDAAFALLRAFRG</sequence>
<keyword evidence="1" id="KW-0472">Membrane</keyword>
<dbReference type="InterPro" id="IPR046575">
    <property type="entry name" value="DUF6635"/>
</dbReference>
<dbReference type="eggNOG" id="ENOG502ZM1P">
    <property type="taxonomic scope" value="Bacteria"/>
</dbReference>
<evidence type="ECO:0000313" key="2">
    <source>
        <dbReference type="EMBL" id="ETX13604.1"/>
    </source>
</evidence>
<dbReference type="OrthoDB" id="9342581at2"/>
<gene>
    <name evidence="2" type="ORF">OCH239_09540</name>
</gene>
<feature type="transmembrane region" description="Helical" evidence="1">
    <location>
        <begin position="41"/>
        <end position="62"/>
    </location>
</feature>